<dbReference type="InterPro" id="IPR013785">
    <property type="entry name" value="Aldolase_TIM"/>
</dbReference>
<reference evidence="1" key="1">
    <citation type="submission" date="2019-07" db="EMBL/GenBank/DDBJ databases">
        <title>Mesorhizobum intechiensis sp. nov. isolated from nodules of Lotus tenuis growing in lowlands of the Flooding Pampa, Argentina.</title>
        <authorList>
            <person name="Estrella M.J."/>
            <person name="Torres Tejerizo G.A."/>
            <person name="Cumpa Velazquez L.M."/>
            <person name="Fontana F."/>
            <person name="Hansen L."/>
            <person name="Pistorio M."/>
            <person name="Sannazzaro A.I."/>
        </authorList>
    </citation>
    <scope>NUCLEOTIDE SEQUENCE</scope>
    <source>
        <strain evidence="1">BD68</strain>
    </source>
</reference>
<feature type="non-terminal residue" evidence="1">
    <location>
        <position position="1"/>
    </location>
</feature>
<name>A0A8T9AGK7_9HYPH</name>
<dbReference type="EMBL" id="PNOT02000373">
    <property type="protein sequence ID" value="TSE01305.1"/>
    <property type="molecule type" value="Genomic_DNA"/>
</dbReference>
<dbReference type="Gene3D" id="3.20.20.70">
    <property type="entry name" value="Aldolase class I"/>
    <property type="match status" value="1"/>
</dbReference>
<dbReference type="SUPFAM" id="SSF51569">
    <property type="entry name" value="Aldolase"/>
    <property type="match status" value="1"/>
</dbReference>
<dbReference type="Proteomes" id="UP000235507">
    <property type="component" value="Unassembled WGS sequence"/>
</dbReference>
<accession>A0A8T9AGK7</accession>
<comment type="caution">
    <text evidence="1">The sequence shown here is derived from an EMBL/GenBank/DDBJ whole genome shotgun (WGS) entry which is preliminary data.</text>
</comment>
<keyword evidence="2" id="KW-1185">Reference proteome</keyword>
<evidence type="ECO:0000313" key="2">
    <source>
        <dbReference type="Proteomes" id="UP000235507"/>
    </source>
</evidence>
<sequence length="38" mass="4239">HQDPDNSTSSDGPNMLPLKDMPALLERLMAFDRIAKGR</sequence>
<organism evidence="1 2">
    <name type="scientific">Mesorhizobium intechi</name>
    <dbReference type="NCBI Taxonomy" id="537601"/>
    <lineage>
        <taxon>Bacteria</taxon>
        <taxon>Pseudomonadati</taxon>
        <taxon>Pseudomonadota</taxon>
        <taxon>Alphaproteobacteria</taxon>
        <taxon>Hyphomicrobiales</taxon>
        <taxon>Phyllobacteriaceae</taxon>
        <taxon>Mesorhizobium</taxon>
    </lineage>
</organism>
<dbReference type="AlphaFoldDB" id="A0A8T9AGK7"/>
<protein>
    <submittedName>
        <fullName evidence="1">3-deoxy-8-phosphooctulonate synthase</fullName>
    </submittedName>
</protein>
<evidence type="ECO:0000313" key="1">
    <source>
        <dbReference type="EMBL" id="TSE01305.1"/>
    </source>
</evidence>
<gene>
    <name evidence="1" type="ORF">C1D09_031565</name>
</gene>
<proteinExistence type="predicted"/>